<dbReference type="PANTHER" id="PTHR14859:SF1">
    <property type="entry name" value="PGAP2-INTERACTING PROTEIN"/>
    <property type="match status" value="1"/>
</dbReference>
<evidence type="ECO:0000313" key="3">
    <source>
        <dbReference type="Proteomes" id="UP001324993"/>
    </source>
</evidence>
<dbReference type="InterPro" id="IPR051916">
    <property type="entry name" value="GPI-anchor_lipid_remodeler"/>
</dbReference>
<feature type="domain" description="Endonuclease/exonuclease/phosphatase" evidence="1">
    <location>
        <begin position="4"/>
        <end position="217"/>
    </location>
</feature>
<keyword evidence="2" id="KW-0378">Hydrolase</keyword>
<accession>A0ABZ0RPY9</accession>
<reference evidence="2 3" key="1">
    <citation type="submission" date="2023-11" db="EMBL/GenBank/DDBJ databases">
        <title>Coraliomargarita sp. nov., isolated from marine algae.</title>
        <authorList>
            <person name="Lee J.K."/>
            <person name="Baek J.H."/>
            <person name="Kim J.M."/>
            <person name="Choi D.G."/>
            <person name="Jeon C.O."/>
        </authorList>
    </citation>
    <scope>NUCLEOTIDE SEQUENCE [LARGE SCALE GENOMIC DNA]</scope>
    <source>
        <strain evidence="2 3">J2-16</strain>
    </source>
</reference>
<protein>
    <submittedName>
        <fullName evidence="2">Endonuclease/exonuclease/phosphatase family protein</fullName>
    </submittedName>
</protein>
<evidence type="ECO:0000259" key="1">
    <source>
        <dbReference type="Pfam" id="PF03372"/>
    </source>
</evidence>
<dbReference type="Proteomes" id="UP001324993">
    <property type="component" value="Chromosome"/>
</dbReference>
<dbReference type="SUPFAM" id="SSF56219">
    <property type="entry name" value="DNase I-like"/>
    <property type="match status" value="1"/>
</dbReference>
<keyword evidence="2" id="KW-0540">Nuclease</keyword>
<keyword evidence="2" id="KW-0255">Endonuclease</keyword>
<dbReference type="GO" id="GO:0004519">
    <property type="term" value="F:endonuclease activity"/>
    <property type="evidence" value="ECO:0007669"/>
    <property type="project" value="UniProtKB-KW"/>
</dbReference>
<gene>
    <name evidence="2" type="ORF">SH580_05645</name>
</gene>
<dbReference type="RefSeq" id="WP_319834038.1">
    <property type="nucleotide sequence ID" value="NZ_CP138858.1"/>
</dbReference>
<dbReference type="Pfam" id="PF03372">
    <property type="entry name" value="Exo_endo_phos"/>
    <property type="match status" value="1"/>
</dbReference>
<dbReference type="InterPro" id="IPR005135">
    <property type="entry name" value="Endo/exonuclease/phosphatase"/>
</dbReference>
<sequence length="227" mass="26270">MRILSYNIHGCIGRDGRESPDRILEVIRQADADIVGLQEVHSDDRLDRDFLRQLEHLPYRSVLYGKTMRKPSADYGNVLLLREPPEQIQRIELPSQTGEPRGAIIADIGPKGHDLRVITTHLDIRIKERRQQTRSLRPYIMSAQYKNCVLLGDLNEWLPWRGHFRECMAMFKICSTFKTFPVKPALFALDRIAIRGEFSQYSFTTISSELATIASDHRPLLCEVHWT</sequence>
<dbReference type="PANTHER" id="PTHR14859">
    <property type="entry name" value="CALCOFLUOR WHITE HYPERSENSITIVE PROTEIN PRECURSOR"/>
    <property type="match status" value="1"/>
</dbReference>
<organism evidence="2 3">
    <name type="scientific">Coraliomargarita algicola</name>
    <dbReference type="NCBI Taxonomy" id="3092156"/>
    <lineage>
        <taxon>Bacteria</taxon>
        <taxon>Pseudomonadati</taxon>
        <taxon>Verrucomicrobiota</taxon>
        <taxon>Opitutia</taxon>
        <taxon>Puniceicoccales</taxon>
        <taxon>Coraliomargaritaceae</taxon>
        <taxon>Coraliomargarita</taxon>
    </lineage>
</organism>
<dbReference type="Gene3D" id="3.60.10.10">
    <property type="entry name" value="Endonuclease/exonuclease/phosphatase"/>
    <property type="match status" value="1"/>
</dbReference>
<evidence type="ECO:0000313" key="2">
    <source>
        <dbReference type="EMBL" id="WPJ97191.1"/>
    </source>
</evidence>
<dbReference type="InterPro" id="IPR036691">
    <property type="entry name" value="Endo/exonu/phosph_ase_sf"/>
</dbReference>
<name>A0ABZ0RPY9_9BACT</name>
<proteinExistence type="predicted"/>
<keyword evidence="3" id="KW-1185">Reference proteome</keyword>
<dbReference type="EMBL" id="CP138858">
    <property type="protein sequence ID" value="WPJ97191.1"/>
    <property type="molecule type" value="Genomic_DNA"/>
</dbReference>